<dbReference type="OrthoDB" id="8941709at2759"/>
<dbReference type="Ensembl" id="ENSSORT00005037445.1">
    <property type="protein sequence ID" value="ENSSORP00005036481.1"/>
    <property type="gene ID" value="ENSSORG00005017195.1"/>
</dbReference>
<feature type="chain" id="PRO_5025342311" evidence="4">
    <location>
        <begin position="22"/>
        <end position="407"/>
    </location>
</feature>
<dbReference type="InterPro" id="IPR050488">
    <property type="entry name" value="Ig_Fc_receptor"/>
</dbReference>
<feature type="domain" description="Ig-like" evidence="5">
    <location>
        <begin position="212"/>
        <end position="310"/>
    </location>
</feature>
<keyword evidence="2" id="KW-1015">Disulfide bond</keyword>
<dbReference type="SUPFAM" id="SSF48726">
    <property type="entry name" value="Immunoglobulin"/>
    <property type="match status" value="2"/>
</dbReference>
<dbReference type="SMART" id="SM00408">
    <property type="entry name" value="IGc2"/>
    <property type="match status" value="2"/>
</dbReference>
<evidence type="ECO:0000259" key="5">
    <source>
        <dbReference type="PROSITE" id="PS50835"/>
    </source>
</evidence>
<dbReference type="GO" id="GO:0009897">
    <property type="term" value="C:external side of plasma membrane"/>
    <property type="evidence" value="ECO:0007669"/>
    <property type="project" value="TreeGrafter"/>
</dbReference>
<feature type="domain" description="Ig-like" evidence="5">
    <location>
        <begin position="17"/>
        <end position="115"/>
    </location>
</feature>
<dbReference type="Gene3D" id="2.60.40.10">
    <property type="entry name" value="Immunoglobulins"/>
    <property type="match status" value="2"/>
</dbReference>
<dbReference type="GO" id="GO:0004888">
    <property type="term" value="F:transmembrane signaling receptor activity"/>
    <property type="evidence" value="ECO:0007669"/>
    <property type="project" value="TreeGrafter"/>
</dbReference>
<keyword evidence="1 4" id="KW-0732">Signal</keyword>
<dbReference type="RefSeq" id="XP_029988257.1">
    <property type="nucleotide sequence ID" value="XM_030132397.1"/>
</dbReference>
<evidence type="ECO:0000313" key="7">
    <source>
        <dbReference type="Proteomes" id="UP000472271"/>
    </source>
</evidence>
<dbReference type="PROSITE" id="PS50835">
    <property type="entry name" value="IG_LIKE"/>
    <property type="match status" value="2"/>
</dbReference>
<evidence type="ECO:0000256" key="3">
    <source>
        <dbReference type="SAM" id="Phobius"/>
    </source>
</evidence>
<keyword evidence="7" id="KW-1185">Reference proteome</keyword>
<evidence type="ECO:0000313" key="6">
    <source>
        <dbReference type="Ensembl" id="ENSSORP00005036481.1"/>
    </source>
</evidence>
<dbReference type="PANTHER" id="PTHR11481">
    <property type="entry name" value="IMMUNOGLOBULIN FC RECEPTOR"/>
    <property type="match status" value="1"/>
</dbReference>
<reference evidence="6" key="3">
    <citation type="submission" date="2025-09" db="UniProtKB">
        <authorList>
            <consortium name="Ensembl"/>
        </authorList>
    </citation>
    <scope>IDENTIFICATION</scope>
</reference>
<organism evidence="6 7">
    <name type="scientific">Sphaeramia orbicularis</name>
    <name type="common">orbiculate cardinalfish</name>
    <dbReference type="NCBI Taxonomy" id="375764"/>
    <lineage>
        <taxon>Eukaryota</taxon>
        <taxon>Metazoa</taxon>
        <taxon>Chordata</taxon>
        <taxon>Craniata</taxon>
        <taxon>Vertebrata</taxon>
        <taxon>Euteleostomi</taxon>
        <taxon>Actinopterygii</taxon>
        <taxon>Neopterygii</taxon>
        <taxon>Teleostei</taxon>
        <taxon>Neoteleostei</taxon>
        <taxon>Acanthomorphata</taxon>
        <taxon>Gobiaria</taxon>
        <taxon>Kurtiformes</taxon>
        <taxon>Apogonoidei</taxon>
        <taxon>Apogonidae</taxon>
        <taxon>Apogoninae</taxon>
        <taxon>Sphaeramia</taxon>
    </lineage>
</organism>
<name>A0A673B2Q9_9TELE</name>
<evidence type="ECO:0000256" key="1">
    <source>
        <dbReference type="ARBA" id="ARBA00022729"/>
    </source>
</evidence>
<dbReference type="GeneID" id="115418084"/>
<evidence type="ECO:0000256" key="2">
    <source>
        <dbReference type="ARBA" id="ARBA00023157"/>
    </source>
</evidence>
<dbReference type="Pfam" id="PF13927">
    <property type="entry name" value="Ig_3"/>
    <property type="match status" value="2"/>
</dbReference>
<keyword evidence="3" id="KW-0812">Transmembrane</keyword>
<dbReference type="InterPro" id="IPR007110">
    <property type="entry name" value="Ig-like_dom"/>
</dbReference>
<protein>
    <submittedName>
        <fullName evidence="6">Carcinoembryonic antigen-related cell adhesion molecule 1-like</fullName>
    </submittedName>
</protein>
<evidence type="ECO:0000256" key="4">
    <source>
        <dbReference type="SAM" id="SignalP"/>
    </source>
</evidence>
<sequence>MNIILISSLLGVAAFVPGVNTSKEALKVSVSVWPPGSSIHLGESVFLQCTVKFNSSFVQLYRWFRHTPHTALSLNPRHLVSGDSYSITGVTREDTGSYWCQAEWREGNTTMVFLSEPATLGVSDHPPPSLIMVPSTRQIFQGELFTLQCPMSQRNSSSWLLKHFSEDRGPRTTDFHTDRCSSLGGAVNANKSDACVFSAVNGSCGLYWCEGPEGRSNTINITVSYGVIILKTPASPVSEGHTVDLYCQYRTVNHSHTMFFKNRAHIITNTSSSSDNIVKMTIENVTKEDEGYYMCASEDRKMESAESWLSVRRNASLDVTAASTNGTWKWIIVSCGVLILFLIPLLVWLIRRYRHQAFFPRTCCPVSKEVLPAVALPATKQDMTEVQWDLSWMEMSNLLDKQLYPSA</sequence>
<dbReference type="AlphaFoldDB" id="A0A673B2Q9"/>
<dbReference type="GO" id="GO:0007166">
    <property type="term" value="P:cell surface receptor signaling pathway"/>
    <property type="evidence" value="ECO:0007669"/>
    <property type="project" value="TreeGrafter"/>
</dbReference>
<dbReference type="InParanoid" id="A0A673B2Q9"/>
<reference evidence="6" key="1">
    <citation type="submission" date="2019-06" db="EMBL/GenBank/DDBJ databases">
        <authorList>
            <consortium name="Wellcome Sanger Institute Data Sharing"/>
        </authorList>
    </citation>
    <scope>NUCLEOTIDE SEQUENCE [LARGE SCALE GENOMIC DNA]</scope>
</reference>
<dbReference type="GO" id="GO:0006955">
    <property type="term" value="P:immune response"/>
    <property type="evidence" value="ECO:0007669"/>
    <property type="project" value="TreeGrafter"/>
</dbReference>
<feature type="transmembrane region" description="Helical" evidence="3">
    <location>
        <begin position="330"/>
        <end position="350"/>
    </location>
</feature>
<dbReference type="Proteomes" id="UP000472271">
    <property type="component" value="Chromosome 4"/>
</dbReference>
<feature type="signal peptide" evidence="4">
    <location>
        <begin position="1"/>
        <end position="21"/>
    </location>
</feature>
<proteinExistence type="predicted"/>
<accession>A0A673B2Q9</accession>
<keyword evidence="3" id="KW-0472">Membrane</keyword>
<dbReference type="PANTHER" id="PTHR11481:SF64">
    <property type="entry name" value="FC RECEPTOR-LIKE PROTEIN 4"/>
    <property type="match status" value="1"/>
</dbReference>
<dbReference type="InterPro" id="IPR013783">
    <property type="entry name" value="Ig-like_fold"/>
</dbReference>
<dbReference type="InterPro" id="IPR003599">
    <property type="entry name" value="Ig_sub"/>
</dbReference>
<keyword evidence="3" id="KW-1133">Transmembrane helix</keyword>
<gene>
    <name evidence="6" type="primary">LOC115418084</name>
</gene>
<dbReference type="InterPro" id="IPR036179">
    <property type="entry name" value="Ig-like_dom_sf"/>
</dbReference>
<dbReference type="InterPro" id="IPR003598">
    <property type="entry name" value="Ig_sub2"/>
</dbReference>
<dbReference type="SMART" id="SM00409">
    <property type="entry name" value="IG"/>
    <property type="match status" value="3"/>
</dbReference>
<reference evidence="6" key="2">
    <citation type="submission" date="2025-08" db="UniProtKB">
        <authorList>
            <consortium name="Ensembl"/>
        </authorList>
    </citation>
    <scope>IDENTIFICATION</scope>
</reference>